<accession>A0A6J1DV14</accession>
<dbReference type="PANTHER" id="PTHR48151">
    <property type="entry name" value="SH3 DOMAIN-CONTAINING PROTEIN"/>
    <property type="match status" value="1"/>
</dbReference>
<dbReference type="AlphaFoldDB" id="A0A6J1DV14"/>
<sequence length="1199" mass="129482">MADSSGTTLMDLITADPSTASAGSTSTSAPSVSSSTISAASNSSSSAHPTALGKPAGEKRSKRAALMQIQNDTISAAKAALHPVRANIMPQRQNKKKPVSYSQLARSIHELAATSDQKSSQKQLVHHVFPKLAVYNSVDPSLAPSLLMLNQQCEDRSVLRYVYYYLARILSDTGAQGVSTGGGIPTPNWDALADIDAVGGVTRADVVPRIVNQLATEASNPDVEFHARRLQALKALTYASSSSEILSQLYEIVFSILNKVADAPQKRKKGVLGIKGGDKESVIRSNLQQAALSALRRLPLDPGNPAFLHRAAQGVSFADPVAVRHALEMLSELAAKDPYAVAMTLGKLVEPGGALLDVLHLHDVLARVSLARLCHSISRARALDERPDIKSQFNSVLYQLLLDPSERVCFEAILCVLGKSDNTDRTEERAAGWYRLTREFLKLPEAPSKGTSKSKSQKIRRPQPLIKLVMRRLESSFRSFSRPVLHAAARVVQEMGRSRAAAFSLGLQDIDEGAFVNSSSEAADSQDSDSNENPHPESIRRTASVANGRGEKETIASLLASLMEVVRTTVACECVYVRAMVIKALIWMQSPFDSFDELESIIASELSDPAWPAALLNDILLTLHARFKATPDMAVTLLQIARVFATKVPGKIDADVLQLLWKTCLVGAGPDWKHTALEAVTIVLDLPPPQPGSMSSITSVDRVAASDPKSALALQRLVQAAVWFLGENANYAASEYAWESATPPGTALMMLDADKMVAAAGSRNPTLAGALTRLQRSAFSGSWEVRLIAAQALTTVAIRSGEPYRLQIYDFLHSLAQGGVQSQFSEMHLSNGEDQGASGTGLGVLISPMIKVLDEMYQAQDDLIKEIRNHDNAKKEWTDEELKKLYETHERLLDLVSLFCFVPRAKYLPLGPISAKLIGIYRTQHNISASTGLSDPAVATGISDLIYESKPANGEPDALDDDLVNAWAANLGDDGLLGSSAPAMSRVNEFLAGAGTDAPDVDEEHVISRPSVSYDDMWAKTLLETSELEEDDARSSGTSSPESTGSVETSISSHFGGMNYPSLFSSRPAYGGSQTSERSAASRFSNPTIHEGLDSPIREDPPSYSPPRMQRYESFENPLAGRGSHSFGSQEERVSSGNPQYGSALYDFTAGGDDELSLTAGEEVEIEYEVDGWFFVKKKRPGRDGKMTGLVPVLYVNQS</sequence>
<dbReference type="InterPro" id="IPR053296">
    <property type="entry name" value="TSET_member_tstB"/>
</dbReference>
<name>A0A6J1DV14_MOMCH</name>
<gene>
    <name evidence="6" type="primary">LOC111024631</name>
</gene>
<keyword evidence="1 2" id="KW-0728">SH3 domain</keyword>
<feature type="compositionally biased region" description="Basic and acidic residues" evidence="3">
    <location>
        <begin position="1091"/>
        <end position="1101"/>
    </location>
</feature>
<reference evidence="6" key="1">
    <citation type="submission" date="2025-08" db="UniProtKB">
        <authorList>
            <consortium name="RefSeq"/>
        </authorList>
    </citation>
    <scope>IDENTIFICATION</scope>
    <source>
        <strain evidence="6">OHB3-1</strain>
    </source>
</reference>
<dbReference type="PANTHER" id="PTHR48151:SF3">
    <property type="entry name" value="SH3 DOMAIN-CONTAINING PROTEIN"/>
    <property type="match status" value="1"/>
</dbReference>
<feature type="region of interest" description="Disordered" evidence="3">
    <location>
        <begin position="518"/>
        <end position="546"/>
    </location>
</feature>
<evidence type="ECO:0000313" key="6">
    <source>
        <dbReference type="RefSeq" id="XP_022158053.1"/>
    </source>
</evidence>
<dbReference type="KEGG" id="mcha:111024631"/>
<feature type="compositionally biased region" description="Low complexity" evidence="3">
    <location>
        <begin position="1035"/>
        <end position="1050"/>
    </location>
</feature>
<evidence type="ECO:0000256" key="1">
    <source>
        <dbReference type="ARBA" id="ARBA00022443"/>
    </source>
</evidence>
<evidence type="ECO:0000256" key="2">
    <source>
        <dbReference type="PROSITE-ProRule" id="PRU00192"/>
    </source>
</evidence>
<dbReference type="SUPFAM" id="SSF50044">
    <property type="entry name" value="SH3-domain"/>
    <property type="match status" value="1"/>
</dbReference>
<dbReference type="SMART" id="SM00326">
    <property type="entry name" value="SH3"/>
    <property type="match status" value="1"/>
</dbReference>
<dbReference type="InterPro" id="IPR036028">
    <property type="entry name" value="SH3-like_dom_sf"/>
</dbReference>
<dbReference type="InterPro" id="IPR011989">
    <property type="entry name" value="ARM-like"/>
</dbReference>
<organism evidence="5 6">
    <name type="scientific">Momordica charantia</name>
    <name type="common">Bitter gourd</name>
    <name type="synonym">Balsam pear</name>
    <dbReference type="NCBI Taxonomy" id="3673"/>
    <lineage>
        <taxon>Eukaryota</taxon>
        <taxon>Viridiplantae</taxon>
        <taxon>Streptophyta</taxon>
        <taxon>Embryophyta</taxon>
        <taxon>Tracheophyta</taxon>
        <taxon>Spermatophyta</taxon>
        <taxon>Magnoliopsida</taxon>
        <taxon>eudicotyledons</taxon>
        <taxon>Gunneridae</taxon>
        <taxon>Pentapetalae</taxon>
        <taxon>rosids</taxon>
        <taxon>fabids</taxon>
        <taxon>Cucurbitales</taxon>
        <taxon>Cucurbitaceae</taxon>
        <taxon>Momordiceae</taxon>
        <taxon>Momordica</taxon>
    </lineage>
</organism>
<feature type="domain" description="SH3" evidence="4">
    <location>
        <begin position="1137"/>
        <end position="1199"/>
    </location>
</feature>
<proteinExistence type="predicted"/>
<dbReference type="Proteomes" id="UP000504603">
    <property type="component" value="Unplaced"/>
</dbReference>
<keyword evidence="5" id="KW-1185">Reference proteome</keyword>
<dbReference type="Gene3D" id="1.25.10.10">
    <property type="entry name" value="Leucine-rich Repeat Variant"/>
    <property type="match status" value="1"/>
</dbReference>
<dbReference type="Pfam" id="PF14604">
    <property type="entry name" value="SH3_9"/>
    <property type="match status" value="1"/>
</dbReference>
<feature type="compositionally biased region" description="Polar residues" evidence="3">
    <location>
        <begin position="1072"/>
        <end position="1088"/>
    </location>
</feature>
<dbReference type="SUPFAM" id="SSF48371">
    <property type="entry name" value="ARM repeat"/>
    <property type="match status" value="1"/>
</dbReference>
<evidence type="ECO:0000259" key="4">
    <source>
        <dbReference type="PROSITE" id="PS50002"/>
    </source>
</evidence>
<feature type="region of interest" description="Disordered" evidence="3">
    <location>
        <begin position="1066"/>
        <end position="1140"/>
    </location>
</feature>
<feature type="region of interest" description="Disordered" evidence="3">
    <location>
        <begin position="1026"/>
        <end position="1052"/>
    </location>
</feature>
<feature type="region of interest" description="Disordered" evidence="3">
    <location>
        <begin position="1"/>
        <end position="63"/>
    </location>
</feature>
<dbReference type="InterPro" id="IPR016024">
    <property type="entry name" value="ARM-type_fold"/>
</dbReference>
<dbReference type="InterPro" id="IPR001452">
    <property type="entry name" value="SH3_domain"/>
</dbReference>
<evidence type="ECO:0000313" key="5">
    <source>
        <dbReference type="Proteomes" id="UP000504603"/>
    </source>
</evidence>
<dbReference type="GeneID" id="111024631"/>
<evidence type="ECO:0000256" key="3">
    <source>
        <dbReference type="SAM" id="MobiDB-lite"/>
    </source>
</evidence>
<dbReference type="PROSITE" id="PS50002">
    <property type="entry name" value="SH3"/>
    <property type="match status" value="1"/>
</dbReference>
<protein>
    <submittedName>
        <fullName evidence="6">Uncharacterized protein LOC111024631</fullName>
    </submittedName>
</protein>
<dbReference type="OrthoDB" id="5971719at2759"/>
<dbReference type="RefSeq" id="XP_022158053.1">
    <property type="nucleotide sequence ID" value="XM_022302361.1"/>
</dbReference>
<feature type="compositionally biased region" description="Low complexity" evidence="3">
    <location>
        <begin position="14"/>
        <end position="51"/>
    </location>
</feature>
<dbReference type="Gene3D" id="2.30.30.40">
    <property type="entry name" value="SH3 Domains"/>
    <property type="match status" value="1"/>
</dbReference>